<dbReference type="GO" id="GO:0005886">
    <property type="term" value="C:plasma membrane"/>
    <property type="evidence" value="ECO:0007669"/>
    <property type="project" value="TreeGrafter"/>
</dbReference>
<organism evidence="1 2">
    <name type="scientific">Hungatella hathewayi</name>
    <dbReference type="NCBI Taxonomy" id="154046"/>
    <lineage>
        <taxon>Bacteria</taxon>
        <taxon>Bacillati</taxon>
        <taxon>Bacillota</taxon>
        <taxon>Clostridia</taxon>
        <taxon>Lachnospirales</taxon>
        <taxon>Lachnospiraceae</taxon>
        <taxon>Hungatella</taxon>
    </lineage>
</organism>
<dbReference type="Gene3D" id="1.20.1250.20">
    <property type="entry name" value="MFS general substrate transporter like domains"/>
    <property type="match status" value="1"/>
</dbReference>
<dbReference type="SUPFAM" id="SSF103473">
    <property type="entry name" value="MFS general substrate transporter"/>
    <property type="match status" value="1"/>
</dbReference>
<dbReference type="Proteomes" id="UP001055091">
    <property type="component" value="Unassembled WGS sequence"/>
</dbReference>
<dbReference type="AlphaFoldDB" id="A0A174VEL4"/>
<dbReference type="InterPro" id="IPR039672">
    <property type="entry name" value="MFS_2"/>
</dbReference>
<dbReference type="RefSeq" id="WP_081034930.1">
    <property type="nucleotide sequence ID" value="NZ_BQNJ01000001.1"/>
</dbReference>
<dbReference type="GO" id="GO:0008643">
    <property type="term" value="P:carbohydrate transport"/>
    <property type="evidence" value="ECO:0007669"/>
    <property type="project" value="InterPro"/>
</dbReference>
<comment type="caution">
    <text evidence="1">The sequence shown here is derived from an EMBL/GenBank/DDBJ whole genome shotgun (WGS) entry which is preliminary data.</text>
</comment>
<name>A0A174VEL4_9FIRM</name>
<reference evidence="1" key="1">
    <citation type="submission" date="2022-01" db="EMBL/GenBank/DDBJ databases">
        <title>Novel bile acid biosynthetic pathways are enriched in the microbiome of centenarians.</title>
        <authorList>
            <person name="Sato Y."/>
            <person name="Atarashi K."/>
            <person name="Plichta R.D."/>
            <person name="Arai Y."/>
            <person name="Sasajima S."/>
            <person name="Kearney M.S."/>
            <person name="Suda W."/>
            <person name="Takeshita K."/>
            <person name="Sasaki T."/>
            <person name="Okamoto S."/>
            <person name="Skelly N.A."/>
            <person name="Okamura Y."/>
            <person name="Vlamakis H."/>
            <person name="Li Y."/>
            <person name="Tanoue T."/>
            <person name="Takei H."/>
            <person name="Nittono H."/>
            <person name="Narushima S."/>
            <person name="Irie J."/>
            <person name="Itoh H."/>
            <person name="Moriya K."/>
            <person name="Sugiura Y."/>
            <person name="Suematsu M."/>
            <person name="Moritoki N."/>
            <person name="Shibata S."/>
            <person name="Littman R.D."/>
            <person name="Fischbach A.M."/>
            <person name="Uwamino Y."/>
            <person name="Inoue T."/>
            <person name="Honda A."/>
            <person name="Hattori M."/>
            <person name="Murai T."/>
            <person name="Xavier J.R."/>
            <person name="Hirose N."/>
            <person name="Honda K."/>
        </authorList>
    </citation>
    <scope>NUCLEOTIDE SEQUENCE</scope>
    <source>
        <strain evidence="1">CE91-St55</strain>
    </source>
</reference>
<dbReference type="Pfam" id="PF13347">
    <property type="entry name" value="MFS_2"/>
    <property type="match status" value="1"/>
</dbReference>
<proteinExistence type="predicted"/>
<accession>A0A174VEL4</accession>
<dbReference type="EMBL" id="BQNJ01000001">
    <property type="protein sequence ID" value="GKG98089.1"/>
    <property type="molecule type" value="Genomic_DNA"/>
</dbReference>
<evidence type="ECO:0000313" key="2">
    <source>
        <dbReference type="Proteomes" id="UP001055091"/>
    </source>
</evidence>
<sequence length="505" mass="55889">MQLLKEEGEENMKSQNNTKVNGIHRAHTWEIGLYALNNTSTNLYAMLMGYVSYYVSGLMGVAAVLVGTLLTVMRVWDGVTDPVIGFVVDKTNGRFGKNRPFIVIGNVIMIITTYILYHFGHKLPDNYGLRLGFFVLIYAVYIIGYTCQCVVTKSAQSCMTNDPEQRPTFAVFDAAYGGLMFAGTGMLVSKYLVPKYTVDGISGFRNPAMFHEFWLIFAGLSLLLAALSIVGLWRKDRPQYYGLGVPQQIRIRDYWEILKHNRAIQMLVVAASTDKLFQNIMTNSIILVIVFGIICGDYGSYGTMSMLIIVPQILLCGFGIRKIAAKMGQRKALWTGSIGAIICASCMALLFIFGNPKDFGFSRITFFTVALCTLWILEKACSGMAGTLVIPMTADCADYETYRSGKYVPGLMGTLFSFVDKLISSLGTTIVALELAAVGFAKVQPDQTTPLTPGLFWVGIISFCLIPIIGWLCNLVAMKFYPLTKEKMAEIQDRIAEIKAASFDN</sequence>
<dbReference type="GO" id="GO:0015293">
    <property type="term" value="F:symporter activity"/>
    <property type="evidence" value="ECO:0007669"/>
    <property type="project" value="InterPro"/>
</dbReference>
<gene>
    <name evidence="1" type="ORF">CE91St55_00710</name>
</gene>
<dbReference type="PANTHER" id="PTHR11328:SF28">
    <property type="entry name" value="MAJOR FACILITATOR SUPERFAMILY DOMAIN-CONTAINING PROTEIN 12"/>
    <property type="match status" value="1"/>
</dbReference>
<protein>
    <submittedName>
        <fullName evidence="1">MFS transporter</fullName>
    </submittedName>
</protein>
<evidence type="ECO:0000313" key="1">
    <source>
        <dbReference type="EMBL" id="GKG98089.1"/>
    </source>
</evidence>
<dbReference type="PANTHER" id="PTHR11328">
    <property type="entry name" value="MAJOR FACILITATOR SUPERFAMILY DOMAIN-CONTAINING PROTEIN"/>
    <property type="match status" value="1"/>
</dbReference>
<dbReference type="InterPro" id="IPR036259">
    <property type="entry name" value="MFS_trans_sf"/>
</dbReference>